<feature type="signal peptide" evidence="1">
    <location>
        <begin position="1"/>
        <end position="28"/>
    </location>
</feature>
<name>A0A2N0HKP7_9SPHN</name>
<comment type="caution">
    <text evidence="2">The sequence shown here is derived from an EMBL/GenBank/DDBJ whole genome shotgun (WGS) entry which is preliminary data.</text>
</comment>
<dbReference type="AlphaFoldDB" id="A0A2N0HKP7"/>
<keyword evidence="1" id="KW-0732">Signal</keyword>
<gene>
    <name evidence="2" type="ORF">B0I00_1683</name>
</gene>
<proteinExistence type="predicted"/>
<dbReference type="SUPFAM" id="SSF56935">
    <property type="entry name" value="Porins"/>
    <property type="match status" value="1"/>
</dbReference>
<dbReference type="OrthoDB" id="7469591at2"/>
<organism evidence="2 3">
    <name type="scientific">Novosphingobium kunmingense</name>
    <dbReference type="NCBI Taxonomy" id="1211806"/>
    <lineage>
        <taxon>Bacteria</taxon>
        <taxon>Pseudomonadati</taxon>
        <taxon>Pseudomonadota</taxon>
        <taxon>Alphaproteobacteria</taxon>
        <taxon>Sphingomonadales</taxon>
        <taxon>Sphingomonadaceae</taxon>
        <taxon>Novosphingobium</taxon>
    </lineage>
</organism>
<sequence length="282" mass="29277">MTYRIYCARAARLALAAASTVFAVPALAASADTPSKVSGQNTVVTEAPQTEVDTFELSTGVDYSVGKYGALADTSVVSVPVELKGQFGRLRLQAGVPWVSIKGPGQLVGGVVVSDPNSTSTVKRDGIGDVNVSAAYLLNTESVALPAFELGAGVKLPTAKDTIGTGETDYSATLSAYKSLSSTVMLFGSVGYSWLGSPAAYQLKDGITASGGLNLRPDEKQNYGVSVSYREPVAEGYAGQAVVSPYMTYRVSKGLGLTLYGMAGFNDASPRWGAGLRLSLFP</sequence>
<feature type="chain" id="PRO_5014845250" evidence="1">
    <location>
        <begin position="29"/>
        <end position="282"/>
    </location>
</feature>
<evidence type="ECO:0000313" key="2">
    <source>
        <dbReference type="EMBL" id="PKB19448.1"/>
    </source>
</evidence>
<dbReference type="InterPro" id="IPR025737">
    <property type="entry name" value="FApF"/>
</dbReference>
<dbReference type="RefSeq" id="WP_157812507.1">
    <property type="nucleotide sequence ID" value="NZ_PHUF01000003.1"/>
</dbReference>
<accession>A0A2N0HKP7</accession>
<dbReference type="EMBL" id="PHUF01000003">
    <property type="protein sequence ID" value="PKB19448.1"/>
    <property type="molecule type" value="Genomic_DNA"/>
</dbReference>
<dbReference type="Pfam" id="PF13557">
    <property type="entry name" value="Phenol_MetA_deg"/>
    <property type="match status" value="1"/>
</dbReference>
<dbReference type="Proteomes" id="UP000232587">
    <property type="component" value="Unassembled WGS sequence"/>
</dbReference>
<protein>
    <submittedName>
        <fullName evidence="2">Outer membrane putative beta-barrel porin/alpha-amylase</fullName>
    </submittedName>
</protein>
<keyword evidence="3" id="KW-1185">Reference proteome</keyword>
<evidence type="ECO:0000256" key="1">
    <source>
        <dbReference type="SAM" id="SignalP"/>
    </source>
</evidence>
<evidence type="ECO:0000313" key="3">
    <source>
        <dbReference type="Proteomes" id="UP000232587"/>
    </source>
</evidence>
<reference evidence="2 3" key="1">
    <citation type="submission" date="2017-11" db="EMBL/GenBank/DDBJ databases">
        <title>Genomic Encyclopedia of Type Strains, Phase III (KMG-III): the genomes of soil and plant-associated and newly described type strains.</title>
        <authorList>
            <person name="Whitman W."/>
        </authorList>
    </citation>
    <scope>NUCLEOTIDE SEQUENCE [LARGE SCALE GENOMIC DNA]</scope>
    <source>
        <strain evidence="2 3">CGMCC 1.12274</strain>
    </source>
</reference>